<protein>
    <submittedName>
        <fullName evidence="2">Conserved hypothethical protein</fullName>
    </submittedName>
</protein>
<gene>
    <name evidence="2" type="ORF">BDB_mp40061</name>
</gene>
<reference evidence="2" key="2">
    <citation type="submission" date="2011-04" db="EMBL/GenBank/DDBJ databases">
        <authorList>
            <person name="Genoscope - CEA"/>
        </authorList>
    </citation>
    <scope>NUCLEOTIDE SEQUENCE</scope>
    <source>
        <strain evidence="2">R229</strain>
    </source>
</reference>
<name>G2ZUR3_9RALS</name>
<feature type="region of interest" description="Disordered" evidence="1">
    <location>
        <begin position="59"/>
        <end position="79"/>
    </location>
</feature>
<organism evidence="2">
    <name type="scientific">blood disease bacterium R229</name>
    <dbReference type="NCBI Taxonomy" id="741978"/>
    <lineage>
        <taxon>Bacteria</taxon>
        <taxon>Pseudomonadati</taxon>
        <taxon>Pseudomonadota</taxon>
        <taxon>Betaproteobacteria</taxon>
        <taxon>Burkholderiales</taxon>
        <taxon>Burkholderiaceae</taxon>
        <taxon>Ralstonia</taxon>
        <taxon>Ralstonia solanacearum species complex</taxon>
    </lineage>
</organism>
<evidence type="ECO:0000256" key="1">
    <source>
        <dbReference type="SAM" id="MobiDB-lite"/>
    </source>
</evidence>
<evidence type="ECO:0000313" key="2">
    <source>
        <dbReference type="EMBL" id="CCA82776.1"/>
    </source>
</evidence>
<dbReference type="EMBL" id="FR854080">
    <property type="protein sequence ID" value="CCA82776.1"/>
    <property type="molecule type" value="Genomic_DNA"/>
</dbReference>
<accession>G2ZUR3</accession>
<dbReference type="AlphaFoldDB" id="G2ZUR3"/>
<sequence>MVTPGACALAGNGRCGPLEAFGYGVAATVGAGSRGNWRRGNGIEPTYTALQAAALTTLPPRQGRDRPAPVRCSVGRPRF</sequence>
<proteinExistence type="predicted"/>
<reference evidence="2" key="1">
    <citation type="journal article" date="2011" name="PLoS ONE">
        <title>Ralstonia syzygii, the Blood Disease Bacterium and some Asian R. solanacearum strains form a single genomic species despite divergent lifestyles.</title>
        <authorList>
            <person name="Remenant B."/>
            <person name="de Cambiaire J.C."/>
            <person name="Cellier G."/>
            <person name="Jacobs J.M."/>
            <person name="Mangenot S."/>
            <person name="Barbe V."/>
            <person name="Lajus A."/>
            <person name="Vallenet D."/>
            <person name="Medigue C."/>
            <person name="Fegan M."/>
            <person name="Allen C."/>
            <person name="Prior P."/>
        </authorList>
    </citation>
    <scope>NUCLEOTIDE SEQUENCE</scope>
    <source>
        <strain evidence="2">R229</strain>
    </source>
</reference>